<evidence type="ECO:0000259" key="2">
    <source>
        <dbReference type="Pfam" id="PF07727"/>
    </source>
</evidence>
<proteinExistence type="predicted"/>
<gene>
    <name evidence="3" type="ORF">Tci_039325</name>
</gene>
<dbReference type="AlphaFoldDB" id="A0A6L2M2F1"/>
<dbReference type="EMBL" id="BKCJ010005547">
    <property type="protein sequence ID" value="GEU67347.1"/>
    <property type="molecule type" value="Genomic_DNA"/>
</dbReference>
<reference evidence="3" key="1">
    <citation type="journal article" date="2019" name="Sci. Rep.">
        <title>Draft genome of Tanacetum cinerariifolium, the natural source of mosquito coil.</title>
        <authorList>
            <person name="Yamashiro T."/>
            <person name="Shiraishi A."/>
            <person name="Satake H."/>
            <person name="Nakayama K."/>
        </authorList>
    </citation>
    <scope>NUCLEOTIDE SEQUENCE</scope>
</reference>
<sequence length="586" mass="66962">MLSPVIHQGVEEQIQGIDNAQFDNDPFHNIFTPEPSYKESSSRDIIPSNLHPANQPLEHLSKWTKNHPLDNVIGNPSRPVLTRRQLQTDATWCYFDAFLTPVKPKNYKEALKESCYIEAMQEEIHEFERLQKKARLVAKGYRHDEGIIFEESFTLVARIEAIRIIIANVAHNNMPVYQMDVKIAFLNSVLREEALYGLKHDPRTWYDLLSKFLLSQKFSKGTVDSTLFTRKEGKISYRDIFINQLKYALEMVKNYGMKSSNPVDTPTVERPKLDEDPQGAPVDSTRCRSKAYQKAPDCCETGLSIPKKNHYMGLWYSKDTDIKLIAYTNADHAGCQDTRRSTYSSAQFLGEKLVSLSSKKQNSTAISNTEITPKDHDHLFIKPPPYDEIVSFIKKLGYLGSLDQVSKIHGIKLDAVLGNLKFANKGAKDPIYGMEIPKEMLSDEIKAYVDYLNYLAKSMGAQPVKGRGKGMLTKKGIEVVMEKIETIRVPRKKRADIVIEETGKSEEVADTIDSEEIYEEEGCMNDIEDMLLFYVQNKLHRLKGDEQVDLIIALCLFTRRIVLKKRVKYVQLGVESYQTKLNITMP</sequence>
<comment type="caution">
    <text evidence="3">The sequence shown here is derived from an EMBL/GenBank/DDBJ whole genome shotgun (WGS) entry which is preliminary data.</text>
</comment>
<evidence type="ECO:0000313" key="3">
    <source>
        <dbReference type="EMBL" id="GEU67347.1"/>
    </source>
</evidence>
<dbReference type="PANTHER" id="PTHR11439">
    <property type="entry name" value="GAG-POL-RELATED RETROTRANSPOSON"/>
    <property type="match status" value="1"/>
</dbReference>
<accession>A0A6L2M2F1</accession>
<dbReference type="PANTHER" id="PTHR11439:SF483">
    <property type="entry name" value="PEPTIDE SYNTHASE GLIP-LIKE, PUTATIVE (AFU_ORTHOLOGUE AFUA_3G12920)-RELATED"/>
    <property type="match status" value="1"/>
</dbReference>
<feature type="region of interest" description="Disordered" evidence="1">
    <location>
        <begin position="260"/>
        <end position="287"/>
    </location>
</feature>
<dbReference type="Pfam" id="PF07727">
    <property type="entry name" value="RVT_2"/>
    <property type="match status" value="1"/>
</dbReference>
<evidence type="ECO:0000256" key="1">
    <source>
        <dbReference type="SAM" id="MobiDB-lite"/>
    </source>
</evidence>
<feature type="domain" description="Reverse transcriptase Ty1/copia-type" evidence="2">
    <location>
        <begin position="126"/>
        <end position="193"/>
    </location>
</feature>
<dbReference type="InterPro" id="IPR013103">
    <property type="entry name" value="RVT_2"/>
</dbReference>
<protein>
    <recommendedName>
        <fullName evidence="2">Reverse transcriptase Ty1/copia-type domain-containing protein</fullName>
    </recommendedName>
</protein>
<name>A0A6L2M2F1_TANCI</name>
<organism evidence="3">
    <name type="scientific">Tanacetum cinerariifolium</name>
    <name type="common">Dalmatian daisy</name>
    <name type="synonym">Chrysanthemum cinerariifolium</name>
    <dbReference type="NCBI Taxonomy" id="118510"/>
    <lineage>
        <taxon>Eukaryota</taxon>
        <taxon>Viridiplantae</taxon>
        <taxon>Streptophyta</taxon>
        <taxon>Embryophyta</taxon>
        <taxon>Tracheophyta</taxon>
        <taxon>Spermatophyta</taxon>
        <taxon>Magnoliopsida</taxon>
        <taxon>eudicotyledons</taxon>
        <taxon>Gunneridae</taxon>
        <taxon>Pentapetalae</taxon>
        <taxon>asterids</taxon>
        <taxon>campanulids</taxon>
        <taxon>Asterales</taxon>
        <taxon>Asteraceae</taxon>
        <taxon>Asteroideae</taxon>
        <taxon>Anthemideae</taxon>
        <taxon>Anthemidinae</taxon>
        <taxon>Tanacetum</taxon>
    </lineage>
</organism>